<keyword evidence="4" id="KW-1185">Reference proteome</keyword>
<dbReference type="PANTHER" id="PTHR28083:SF1">
    <property type="entry name" value="GOOD FOR FULL DBP5 ACTIVITY PROTEIN 2"/>
    <property type="match status" value="1"/>
</dbReference>
<evidence type="ECO:0000259" key="2">
    <source>
        <dbReference type="Pfam" id="PF21762"/>
    </source>
</evidence>
<dbReference type="Proteomes" id="UP001140560">
    <property type="component" value="Unassembled WGS sequence"/>
</dbReference>
<dbReference type="EMBL" id="JAPEUY010000011">
    <property type="protein sequence ID" value="KAJ4368427.1"/>
    <property type="molecule type" value="Genomic_DNA"/>
</dbReference>
<dbReference type="PANTHER" id="PTHR28083">
    <property type="entry name" value="GOOD FOR FULL DBP5 ACTIVITY PROTEIN 2"/>
    <property type="match status" value="1"/>
</dbReference>
<feature type="compositionally biased region" description="Low complexity" evidence="1">
    <location>
        <begin position="7"/>
        <end position="20"/>
    </location>
</feature>
<sequence length="244" mass="27230">MDSQSTANSSQVAPAAASPQETDTLKQLRAFLSKHSDLDVLRHWSTDPLPGAPIILDEAVGVFPDLEWYDNSRMPNVPSKITKVGLTIFPMTALQQCKSPADFSTRIKQAEVFHLRILDNCHMRNKSHGFEDAEKNSLYCKTRFIAEDEVQQIFVDILNNQKTKDGSKAPVILVGHGWNHDEEQLKKHWKFNINKLDSVVYKVHTLAKPAQQAGIIPVPDRAAGQSNPKFDDMLAGFGIDLDGL</sequence>
<accession>A0A9W8Y6S7</accession>
<dbReference type="Pfam" id="PF21762">
    <property type="entry name" value="DEDDh_C"/>
    <property type="match status" value="1"/>
</dbReference>
<comment type="caution">
    <text evidence="3">The sequence shown here is derived from an EMBL/GenBank/DDBJ whole genome shotgun (WGS) entry which is preliminary data.</text>
</comment>
<dbReference type="InterPro" id="IPR048519">
    <property type="entry name" value="Gfd2/YDR514C-like_C"/>
</dbReference>
<feature type="region of interest" description="Disordered" evidence="1">
    <location>
        <begin position="1"/>
        <end position="22"/>
    </location>
</feature>
<organism evidence="3 4">
    <name type="scientific">Neocucurbitaria cava</name>
    <dbReference type="NCBI Taxonomy" id="798079"/>
    <lineage>
        <taxon>Eukaryota</taxon>
        <taxon>Fungi</taxon>
        <taxon>Dikarya</taxon>
        <taxon>Ascomycota</taxon>
        <taxon>Pezizomycotina</taxon>
        <taxon>Dothideomycetes</taxon>
        <taxon>Pleosporomycetidae</taxon>
        <taxon>Pleosporales</taxon>
        <taxon>Pleosporineae</taxon>
        <taxon>Cucurbitariaceae</taxon>
        <taxon>Neocucurbitaria</taxon>
    </lineage>
</organism>
<dbReference type="AlphaFoldDB" id="A0A9W8Y6S7"/>
<gene>
    <name evidence="3" type="ORF">N0V83_006784</name>
</gene>
<name>A0A9W8Y6S7_9PLEO</name>
<reference evidence="3" key="1">
    <citation type="submission" date="2022-10" db="EMBL/GenBank/DDBJ databases">
        <title>Tapping the CABI collections for fungal endophytes: first genome assemblies for Collariella, Neodidymelliopsis, Ascochyta clinopodiicola, Didymella pomorum, Didymosphaeria variabile, Neocosmospora piperis and Neocucurbitaria cava.</title>
        <authorList>
            <person name="Hill R."/>
        </authorList>
    </citation>
    <scope>NUCLEOTIDE SEQUENCE</scope>
    <source>
        <strain evidence="3">IMI 356814</strain>
    </source>
</reference>
<protein>
    <recommendedName>
        <fullName evidence="2">Gfd2/YDR514C-like C-terminal domain-containing protein</fullName>
    </recommendedName>
</protein>
<evidence type="ECO:0000313" key="3">
    <source>
        <dbReference type="EMBL" id="KAJ4368427.1"/>
    </source>
</evidence>
<dbReference type="GO" id="GO:0005634">
    <property type="term" value="C:nucleus"/>
    <property type="evidence" value="ECO:0007669"/>
    <property type="project" value="TreeGrafter"/>
</dbReference>
<feature type="domain" description="Gfd2/YDR514C-like C-terminal" evidence="2">
    <location>
        <begin position="65"/>
        <end position="205"/>
    </location>
</feature>
<dbReference type="InterPro" id="IPR040151">
    <property type="entry name" value="Gfd2/YDR514C-like"/>
</dbReference>
<proteinExistence type="predicted"/>
<evidence type="ECO:0000313" key="4">
    <source>
        <dbReference type="Proteomes" id="UP001140560"/>
    </source>
</evidence>
<evidence type="ECO:0000256" key="1">
    <source>
        <dbReference type="SAM" id="MobiDB-lite"/>
    </source>
</evidence>
<dbReference type="OrthoDB" id="3667173at2759"/>